<keyword evidence="3" id="KW-1185">Reference proteome</keyword>
<name>A0A9Q4A9V5_9FIRM</name>
<sequence>MSRMKKSMAFFLSFMVTILFITFITILLDPILKNISMPSIKNTILPLLLSLGLLFFAFFQGFLKWKWNNKTLKKNKVFLELQGDSFTNIEKSWTYIFLVLIYFSQLFRDFSLKSITLGKIALFIVFFIIIYFLLRFSEKTMKIVFTKNGVIVTGLDLRIDIPLGQPIHNATGYYPYNSIDSYLPLQNKIELFTEFEQGKIVVETKGKERSQILYILKQNKVKKRKYV</sequence>
<keyword evidence="1" id="KW-0472">Membrane</keyword>
<protein>
    <submittedName>
        <fullName evidence="2">Uncharacterized protein</fullName>
    </submittedName>
</protein>
<reference evidence="2" key="1">
    <citation type="submission" date="2022-01" db="EMBL/GenBank/DDBJ databases">
        <title>Collection of gut derived symbiotic bacterial strains cultured from healthy donors.</title>
        <authorList>
            <person name="Lin H."/>
            <person name="Kohout C."/>
            <person name="Waligurski E."/>
            <person name="Pamer E.G."/>
        </authorList>
    </citation>
    <scope>NUCLEOTIDE SEQUENCE</scope>
    <source>
        <strain evidence="2">MSK.14.39</strain>
    </source>
</reference>
<evidence type="ECO:0000256" key="1">
    <source>
        <dbReference type="SAM" id="Phobius"/>
    </source>
</evidence>
<feature type="transmembrane region" description="Helical" evidence="1">
    <location>
        <begin position="114"/>
        <end position="134"/>
    </location>
</feature>
<comment type="caution">
    <text evidence="2">The sequence shown here is derived from an EMBL/GenBank/DDBJ whole genome shotgun (WGS) entry which is preliminary data.</text>
</comment>
<keyword evidence="1" id="KW-1133">Transmembrane helix</keyword>
<dbReference type="RefSeq" id="WP_226808783.1">
    <property type="nucleotide sequence ID" value="NZ_JAJBNW010000106.1"/>
</dbReference>
<feature type="transmembrane region" description="Helical" evidence="1">
    <location>
        <begin position="9"/>
        <end position="32"/>
    </location>
</feature>
<evidence type="ECO:0000313" key="3">
    <source>
        <dbReference type="Proteomes" id="UP001108123"/>
    </source>
</evidence>
<evidence type="ECO:0000313" key="2">
    <source>
        <dbReference type="EMBL" id="MCG4563929.1"/>
    </source>
</evidence>
<dbReference type="Proteomes" id="UP001108123">
    <property type="component" value="Unassembled WGS sequence"/>
</dbReference>
<dbReference type="AlphaFoldDB" id="A0A9Q4A9V5"/>
<proteinExistence type="predicted"/>
<feature type="transmembrane region" description="Helical" evidence="1">
    <location>
        <begin position="92"/>
        <end position="108"/>
    </location>
</feature>
<keyword evidence="1" id="KW-0812">Transmembrane</keyword>
<accession>A0A9Q4A9V5</accession>
<organism evidence="2 3">
    <name type="scientific">Anaerosalibacter bizertensis</name>
    <dbReference type="NCBI Taxonomy" id="932217"/>
    <lineage>
        <taxon>Bacteria</taxon>
        <taxon>Bacillati</taxon>
        <taxon>Bacillota</taxon>
        <taxon>Tissierellia</taxon>
        <taxon>Tissierellales</taxon>
        <taxon>Sporanaerobacteraceae</taxon>
        <taxon>Anaerosalibacter</taxon>
    </lineage>
</organism>
<dbReference type="EMBL" id="JAKNID010000001">
    <property type="protein sequence ID" value="MCG4563929.1"/>
    <property type="molecule type" value="Genomic_DNA"/>
</dbReference>
<gene>
    <name evidence="2" type="ORF">L0P62_00560</name>
</gene>
<feature type="transmembrane region" description="Helical" evidence="1">
    <location>
        <begin position="44"/>
        <end position="63"/>
    </location>
</feature>